<protein>
    <recommendedName>
        <fullName evidence="3">Tetratricopeptide repeat protein</fullName>
    </recommendedName>
</protein>
<organism evidence="1 2">
    <name type="scientific">Adineta ricciae</name>
    <name type="common">Rotifer</name>
    <dbReference type="NCBI Taxonomy" id="249248"/>
    <lineage>
        <taxon>Eukaryota</taxon>
        <taxon>Metazoa</taxon>
        <taxon>Spiralia</taxon>
        <taxon>Gnathifera</taxon>
        <taxon>Rotifera</taxon>
        <taxon>Eurotatoria</taxon>
        <taxon>Bdelloidea</taxon>
        <taxon>Adinetida</taxon>
        <taxon>Adinetidae</taxon>
        <taxon>Adineta</taxon>
    </lineage>
</organism>
<evidence type="ECO:0000313" key="1">
    <source>
        <dbReference type="EMBL" id="CAF1558774.1"/>
    </source>
</evidence>
<evidence type="ECO:0008006" key="3">
    <source>
        <dbReference type="Google" id="ProtNLM"/>
    </source>
</evidence>
<dbReference type="Proteomes" id="UP000663852">
    <property type="component" value="Unassembled WGS sequence"/>
</dbReference>
<dbReference type="AlphaFoldDB" id="A0A815XKR0"/>
<sequence>MLCNEYGRLDNCNDIKTALLEYGYKDVFTELVTLKNYNNILDSIEKIYFNKSNQLWNSLNSKKSIESNVEYARLNSCLGCLEDNHQLAEEHFLKALQIYENSSENQNHDYYVSQVSEYLAERYFYQGQFENALTFLCKTIHLRQKYLSTLDEQISLLKS</sequence>
<accession>A0A815XKR0</accession>
<evidence type="ECO:0000313" key="2">
    <source>
        <dbReference type="Proteomes" id="UP000663852"/>
    </source>
</evidence>
<gene>
    <name evidence="1" type="ORF">EDS130_LOCUS46459</name>
</gene>
<dbReference type="SUPFAM" id="SSF48452">
    <property type="entry name" value="TPR-like"/>
    <property type="match status" value="1"/>
</dbReference>
<dbReference type="Gene3D" id="1.25.40.10">
    <property type="entry name" value="Tetratricopeptide repeat domain"/>
    <property type="match status" value="1"/>
</dbReference>
<reference evidence="1" key="1">
    <citation type="submission" date="2021-02" db="EMBL/GenBank/DDBJ databases">
        <authorList>
            <person name="Nowell W R."/>
        </authorList>
    </citation>
    <scope>NUCLEOTIDE SEQUENCE</scope>
</reference>
<comment type="caution">
    <text evidence="1">The sequence shown here is derived from an EMBL/GenBank/DDBJ whole genome shotgun (WGS) entry which is preliminary data.</text>
</comment>
<dbReference type="InterPro" id="IPR011990">
    <property type="entry name" value="TPR-like_helical_dom_sf"/>
</dbReference>
<name>A0A815XKR0_ADIRI</name>
<proteinExistence type="predicted"/>
<dbReference type="EMBL" id="CAJNOJ010002291">
    <property type="protein sequence ID" value="CAF1558774.1"/>
    <property type="molecule type" value="Genomic_DNA"/>
</dbReference>